<evidence type="ECO:0000313" key="2">
    <source>
        <dbReference type="EMBL" id="MER7184598.1"/>
    </source>
</evidence>
<dbReference type="Gene3D" id="3.40.50.980">
    <property type="match status" value="2"/>
</dbReference>
<sequence length="147" mass="15448">MAGLTQPAPPQAPVRDVADLIDARCARTPEAVAIEDGATAFTYGWLDRAARGYEHRLRAHGTGPETVVAVVAERSPQYVAMLLGVLRTGAAFLPVEPGTLPHRAARMCRTAGVRAVLTRPEDRRFAETVAPAAVVVEAGGPPGWSAG</sequence>
<dbReference type="InterPro" id="IPR000873">
    <property type="entry name" value="AMP-dep_synth/lig_dom"/>
</dbReference>
<proteinExistence type="predicted"/>
<evidence type="ECO:0000313" key="3">
    <source>
        <dbReference type="Proteomes" id="UP001474181"/>
    </source>
</evidence>
<dbReference type="Proteomes" id="UP001474181">
    <property type="component" value="Unassembled WGS sequence"/>
</dbReference>
<feature type="non-terminal residue" evidence="2">
    <location>
        <position position="147"/>
    </location>
</feature>
<protein>
    <submittedName>
        <fullName evidence="2">AMP-binding protein</fullName>
    </submittedName>
</protein>
<dbReference type="EMBL" id="JBEPEK010000348">
    <property type="protein sequence ID" value="MER7184598.1"/>
    <property type="molecule type" value="Genomic_DNA"/>
</dbReference>
<gene>
    <name evidence="2" type="ORF">ABT404_34920</name>
</gene>
<dbReference type="Pfam" id="PF00501">
    <property type="entry name" value="AMP-binding"/>
    <property type="match status" value="1"/>
</dbReference>
<name>A0ABV1X6G6_9ACTN</name>
<evidence type="ECO:0000259" key="1">
    <source>
        <dbReference type="Pfam" id="PF00501"/>
    </source>
</evidence>
<feature type="domain" description="AMP-dependent synthetase/ligase" evidence="1">
    <location>
        <begin position="22"/>
        <end position="123"/>
    </location>
</feature>
<comment type="caution">
    <text evidence="2">The sequence shown here is derived from an EMBL/GenBank/DDBJ whole genome shotgun (WGS) entry which is preliminary data.</text>
</comment>
<dbReference type="PANTHER" id="PTHR45527:SF1">
    <property type="entry name" value="FATTY ACID SYNTHASE"/>
    <property type="match status" value="1"/>
</dbReference>
<organism evidence="2 3">
    <name type="scientific">Streptomyces hyaluromycini</name>
    <dbReference type="NCBI Taxonomy" id="1377993"/>
    <lineage>
        <taxon>Bacteria</taxon>
        <taxon>Bacillati</taxon>
        <taxon>Actinomycetota</taxon>
        <taxon>Actinomycetes</taxon>
        <taxon>Kitasatosporales</taxon>
        <taxon>Streptomycetaceae</taxon>
        <taxon>Streptomyces</taxon>
    </lineage>
</organism>
<dbReference type="RefSeq" id="WP_350786860.1">
    <property type="nucleotide sequence ID" value="NZ_JBEPEK010000348.1"/>
</dbReference>
<reference evidence="2 3" key="1">
    <citation type="submission" date="2024-06" db="EMBL/GenBank/DDBJ databases">
        <title>The Natural Products Discovery Center: Release of the First 8490 Sequenced Strains for Exploring Actinobacteria Biosynthetic Diversity.</title>
        <authorList>
            <person name="Kalkreuter E."/>
            <person name="Kautsar S.A."/>
            <person name="Yang D."/>
            <person name="Bader C.D."/>
            <person name="Teijaro C.N."/>
            <person name="Fluegel L."/>
            <person name="Davis C.M."/>
            <person name="Simpson J.R."/>
            <person name="Lauterbach L."/>
            <person name="Steele A.D."/>
            <person name="Gui C."/>
            <person name="Meng S."/>
            <person name="Li G."/>
            <person name="Viehrig K."/>
            <person name="Ye F."/>
            <person name="Su P."/>
            <person name="Kiefer A.F."/>
            <person name="Nichols A."/>
            <person name="Cepeda A.J."/>
            <person name="Yan W."/>
            <person name="Fan B."/>
            <person name="Jiang Y."/>
            <person name="Adhikari A."/>
            <person name="Zheng C.-J."/>
            <person name="Schuster L."/>
            <person name="Cowan T.M."/>
            <person name="Smanski M.J."/>
            <person name="Chevrette M.G."/>
            <person name="De Carvalho L.P.S."/>
            <person name="Shen B."/>
        </authorList>
    </citation>
    <scope>NUCLEOTIDE SEQUENCE [LARGE SCALE GENOMIC DNA]</scope>
    <source>
        <strain evidence="2 3">NPDC000234</strain>
    </source>
</reference>
<accession>A0ABV1X6G6</accession>
<dbReference type="PANTHER" id="PTHR45527">
    <property type="entry name" value="NONRIBOSOMAL PEPTIDE SYNTHETASE"/>
    <property type="match status" value="1"/>
</dbReference>
<dbReference type="SUPFAM" id="SSF56801">
    <property type="entry name" value="Acetyl-CoA synthetase-like"/>
    <property type="match status" value="1"/>
</dbReference>
<keyword evidence="3" id="KW-1185">Reference proteome</keyword>